<evidence type="ECO:0000256" key="3">
    <source>
        <dbReference type="PROSITE-ProRule" id="PRU00182"/>
    </source>
</evidence>
<name>A0A1X7CB51_9BACT</name>
<dbReference type="GO" id="GO:0032259">
    <property type="term" value="P:methylation"/>
    <property type="evidence" value="ECO:0007669"/>
    <property type="project" value="UniProtKB-KW"/>
</dbReference>
<dbReference type="InterPro" id="IPR002877">
    <property type="entry name" value="RNA_MeTrfase_FtsJ_dom"/>
</dbReference>
<dbReference type="InterPro" id="IPR036986">
    <property type="entry name" value="S4_RNA-bd_sf"/>
</dbReference>
<dbReference type="Gene3D" id="3.40.50.150">
    <property type="entry name" value="Vaccinia Virus protein VP39"/>
    <property type="match status" value="1"/>
</dbReference>
<evidence type="ECO:0000259" key="4">
    <source>
        <dbReference type="Pfam" id="PF01728"/>
    </source>
</evidence>
<dbReference type="Proteomes" id="UP000192906">
    <property type="component" value="Unassembled WGS sequence"/>
</dbReference>
<dbReference type="InterPro" id="IPR047048">
    <property type="entry name" value="TlyA"/>
</dbReference>
<protein>
    <submittedName>
        <fullName evidence="5">23S rRNA (Cytidine1920-2'-O)/16S rRNA (Cytidine1409-2'-O)-methyltransferase</fullName>
    </submittedName>
</protein>
<organism evidence="5 6">
    <name type="scientific">Desulfovibrio gilichinskyi</name>
    <dbReference type="NCBI Taxonomy" id="1519643"/>
    <lineage>
        <taxon>Bacteria</taxon>
        <taxon>Pseudomonadati</taxon>
        <taxon>Thermodesulfobacteriota</taxon>
        <taxon>Desulfovibrionia</taxon>
        <taxon>Desulfovibrionales</taxon>
        <taxon>Desulfovibrionaceae</taxon>
        <taxon>Desulfovibrio</taxon>
    </lineage>
</organism>
<dbReference type="NCBIfam" id="TIGR00478">
    <property type="entry name" value="tly"/>
    <property type="match status" value="1"/>
</dbReference>
<comment type="similarity">
    <text evidence="2">Belongs to the TlyA family.</text>
</comment>
<dbReference type="InterPro" id="IPR029063">
    <property type="entry name" value="SAM-dependent_MTases_sf"/>
</dbReference>
<dbReference type="SUPFAM" id="SSF53335">
    <property type="entry name" value="S-adenosyl-L-methionine-dependent methyltransferases"/>
    <property type="match status" value="1"/>
</dbReference>
<keyword evidence="1 3" id="KW-0694">RNA-binding</keyword>
<dbReference type="InterPro" id="IPR004538">
    <property type="entry name" value="Hemolysin_A/TlyA"/>
</dbReference>
<dbReference type="RefSeq" id="WP_085098047.1">
    <property type="nucleotide sequence ID" value="NZ_FWZU01000001.1"/>
</dbReference>
<dbReference type="Gene3D" id="3.10.290.10">
    <property type="entry name" value="RNA-binding S4 domain"/>
    <property type="match status" value="1"/>
</dbReference>
<dbReference type="PANTHER" id="PTHR32319:SF0">
    <property type="entry name" value="BACTERIAL HEMOLYSIN-LIKE PROTEIN"/>
    <property type="match status" value="1"/>
</dbReference>
<dbReference type="GO" id="GO:0003723">
    <property type="term" value="F:RNA binding"/>
    <property type="evidence" value="ECO:0007669"/>
    <property type="project" value="UniProtKB-KW"/>
</dbReference>
<keyword evidence="5" id="KW-0808">Transferase</keyword>
<dbReference type="STRING" id="1519643.SAMN06295933_0600"/>
<keyword evidence="6" id="KW-1185">Reference proteome</keyword>
<proteinExistence type="inferred from homology"/>
<evidence type="ECO:0000256" key="2">
    <source>
        <dbReference type="ARBA" id="ARBA00029460"/>
    </source>
</evidence>
<evidence type="ECO:0000256" key="1">
    <source>
        <dbReference type="ARBA" id="ARBA00022884"/>
    </source>
</evidence>
<dbReference type="CDD" id="cd02440">
    <property type="entry name" value="AdoMet_MTases"/>
    <property type="match status" value="1"/>
</dbReference>
<dbReference type="AlphaFoldDB" id="A0A1X7CB51"/>
<dbReference type="OrthoDB" id="9784736at2"/>
<evidence type="ECO:0000313" key="5">
    <source>
        <dbReference type="EMBL" id="SME93204.1"/>
    </source>
</evidence>
<dbReference type="PANTHER" id="PTHR32319">
    <property type="entry name" value="BACTERIAL HEMOLYSIN-LIKE PROTEIN"/>
    <property type="match status" value="1"/>
</dbReference>
<keyword evidence="5" id="KW-0489">Methyltransferase</keyword>
<sequence>MAKKERADHMLYEQGLSDTLEQATRIIMAGHAHFLKNGQKTPIEKPGMQLDPSLEIVVKGKDRFVSRGGYKLLTAIEELGLDPNGKTALDAGASTGGFTDCMLQFGALKIYAADVGYGQLHWKLQQDERVINLERVNLRIAEPDLIPEKVDLVVCDVSFISLKNILPSLVRFLKDTGEIVCLIKPQFEVAQGQTDKGVVRDEDLRQQTVDMIVDFASSELQLKLKGLVPSSIKGPKGNQEYLAYFIR</sequence>
<dbReference type="EMBL" id="FWZU01000001">
    <property type="protein sequence ID" value="SME93204.1"/>
    <property type="molecule type" value="Genomic_DNA"/>
</dbReference>
<reference evidence="6" key="1">
    <citation type="submission" date="2017-04" db="EMBL/GenBank/DDBJ databases">
        <authorList>
            <person name="Varghese N."/>
            <person name="Submissions S."/>
        </authorList>
    </citation>
    <scope>NUCLEOTIDE SEQUENCE [LARGE SCALE GENOMIC DNA]</scope>
    <source>
        <strain evidence="6">K3S</strain>
    </source>
</reference>
<feature type="domain" description="Ribosomal RNA methyltransferase FtsJ" evidence="4">
    <location>
        <begin position="64"/>
        <end position="244"/>
    </location>
</feature>
<dbReference type="GO" id="GO:0008168">
    <property type="term" value="F:methyltransferase activity"/>
    <property type="evidence" value="ECO:0007669"/>
    <property type="project" value="UniProtKB-KW"/>
</dbReference>
<gene>
    <name evidence="5" type="ORF">SAMN06295933_0600</name>
</gene>
<dbReference type="PIRSF" id="PIRSF005578">
    <property type="entry name" value="TlyA"/>
    <property type="match status" value="1"/>
</dbReference>
<evidence type="ECO:0000313" key="6">
    <source>
        <dbReference type="Proteomes" id="UP000192906"/>
    </source>
</evidence>
<dbReference type="Pfam" id="PF01728">
    <property type="entry name" value="FtsJ"/>
    <property type="match status" value="1"/>
</dbReference>
<dbReference type="PROSITE" id="PS50889">
    <property type="entry name" value="S4"/>
    <property type="match status" value="1"/>
</dbReference>
<accession>A0A1X7CB51</accession>